<dbReference type="AlphaFoldDB" id="A0A3S4JMG5"/>
<sequence length="131" mass="14337">MASKDELIASLKELGEKLGRELDTTGTPAELQLRVREAREEFEALSEESDDTEQPKPADKPDVATDTSAKDKAKAETKNALVKLRVLSTVHINALHETRNEVINIAYSGDVVRVSADVADDLLDSGYTENL</sequence>
<accession>A0A3S4JMG5</accession>
<dbReference type="Proteomes" id="UP000271603">
    <property type="component" value="Chromosome"/>
</dbReference>
<evidence type="ECO:0008006" key="4">
    <source>
        <dbReference type="Google" id="ProtNLM"/>
    </source>
</evidence>
<reference evidence="2 3" key="1">
    <citation type="submission" date="2018-12" db="EMBL/GenBank/DDBJ databases">
        <authorList>
            <consortium name="Pathogen Informatics"/>
        </authorList>
    </citation>
    <scope>NUCLEOTIDE SEQUENCE [LARGE SCALE GENOMIC DNA]</scope>
    <source>
        <strain evidence="2 3">NCTC9419</strain>
    </source>
</reference>
<proteinExistence type="predicted"/>
<name>A0A3S4JMG5_SERRU</name>
<dbReference type="Pfam" id="PF14000">
    <property type="entry name" value="Packaging_FI"/>
    <property type="match status" value="1"/>
</dbReference>
<organism evidence="2 3">
    <name type="scientific">Serratia rubidaea</name>
    <name type="common">Serratia marinorubra</name>
    <dbReference type="NCBI Taxonomy" id="61652"/>
    <lineage>
        <taxon>Bacteria</taxon>
        <taxon>Pseudomonadati</taxon>
        <taxon>Pseudomonadota</taxon>
        <taxon>Gammaproteobacteria</taxon>
        <taxon>Enterobacterales</taxon>
        <taxon>Yersiniaceae</taxon>
        <taxon>Serratia</taxon>
    </lineage>
</organism>
<evidence type="ECO:0000256" key="1">
    <source>
        <dbReference type="SAM" id="MobiDB-lite"/>
    </source>
</evidence>
<dbReference type="EMBL" id="LR134155">
    <property type="protein sequence ID" value="VEA68462.1"/>
    <property type="molecule type" value="Genomic_DNA"/>
</dbReference>
<feature type="compositionally biased region" description="Acidic residues" evidence="1">
    <location>
        <begin position="43"/>
        <end position="52"/>
    </location>
</feature>
<evidence type="ECO:0000313" key="2">
    <source>
        <dbReference type="EMBL" id="VEA68462.1"/>
    </source>
</evidence>
<protein>
    <recommendedName>
        <fullName evidence="4">DNA-packaging protein FI</fullName>
    </recommendedName>
</protein>
<feature type="compositionally biased region" description="Basic and acidic residues" evidence="1">
    <location>
        <begin position="53"/>
        <end position="76"/>
    </location>
</feature>
<dbReference type="Gene3D" id="3.40.5.70">
    <property type="entry name" value="DNA packaging chaperone protein FI, C-terminal beta-strand domain"/>
    <property type="match status" value="1"/>
</dbReference>
<dbReference type="InterPro" id="IPR043043">
    <property type="entry name" value="Packaging_FI_C"/>
</dbReference>
<gene>
    <name evidence="2" type="ORF">NCTC9419_00448</name>
</gene>
<evidence type="ECO:0000313" key="3">
    <source>
        <dbReference type="Proteomes" id="UP000271603"/>
    </source>
</evidence>
<feature type="region of interest" description="Disordered" evidence="1">
    <location>
        <begin position="39"/>
        <end position="76"/>
    </location>
</feature>
<dbReference type="InterPro" id="IPR025147">
    <property type="entry name" value="Packaging_FI"/>
</dbReference>